<organism evidence="1">
    <name type="scientific">viral metagenome</name>
    <dbReference type="NCBI Taxonomy" id="1070528"/>
    <lineage>
        <taxon>unclassified sequences</taxon>
        <taxon>metagenomes</taxon>
        <taxon>organismal metagenomes</taxon>
    </lineage>
</organism>
<dbReference type="EMBL" id="MN739193">
    <property type="protein sequence ID" value="QHS92933.1"/>
    <property type="molecule type" value="Genomic_DNA"/>
</dbReference>
<proteinExistence type="predicted"/>
<name>A0A6C0BNU4_9ZZZZ</name>
<protein>
    <submittedName>
        <fullName evidence="1">Uncharacterized protein</fullName>
    </submittedName>
</protein>
<dbReference type="AlphaFoldDB" id="A0A6C0BNU4"/>
<reference evidence="1" key="1">
    <citation type="journal article" date="2020" name="Nature">
        <title>Giant virus diversity and host interactions through global metagenomics.</title>
        <authorList>
            <person name="Schulz F."/>
            <person name="Roux S."/>
            <person name="Paez-Espino D."/>
            <person name="Jungbluth S."/>
            <person name="Walsh D.A."/>
            <person name="Denef V.J."/>
            <person name="McMahon K.D."/>
            <person name="Konstantinidis K.T."/>
            <person name="Eloe-Fadrosh E.A."/>
            <person name="Kyrpides N.C."/>
            <person name="Woyke T."/>
        </authorList>
    </citation>
    <scope>NUCLEOTIDE SEQUENCE</scope>
    <source>
        <strain evidence="1">GVMAG-M-3300017651-5</strain>
    </source>
</reference>
<evidence type="ECO:0000313" key="1">
    <source>
        <dbReference type="EMBL" id="QHS92933.1"/>
    </source>
</evidence>
<sequence>MCNNVTFNITHACNTHNLRGMMQQSLRYSMYLPLRYDDIIPQQMMLSTNILSILFIRCDMPIP</sequence>
<accession>A0A6C0BNU4</accession>